<feature type="compositionally biased region" description="Polar residues" evidence="1">
    <location>
        <begin position="147"/>
        <end position="159"/>
    </location>
</feature>
<comment type="caution">
    <text evidence="3">The sequence shown here is derived from an EMBL/GenBank/DDBJ whole genome shotgun (WGS) entry which is preliminary data.</text>
</comment>
<organism evidence="3 4">
    <name type="scientific">Candidatus Corynebacterium gallistercoris</name>
    <dbReference type="NCBI Taxonomy" id="2838530"/>
    <lineage>
        <taxon>Bacteria</taxon>
        <taxon>Bacillati</taxon>
        <taxon>Actinomycetota</taxon>
        <taxon>Actinomycetes</taxon>
        <taxon>Mycobacteriales</taxon>
        <taxon>Corynebacteriaceae</taxon>
        <taxon>Corynebacterium</taxon>
    </lineage>
</organism>
<dbReference type="AlphaFoldDB" id="A0A9D1UP78"/>
<protein>
    <submittedName>
        <fullName evidence="3">Uncharacterized protein</fullName>
    </submittedName>
</protein>
<accession>A0A9D1UP78</accession>
<evidence type="ECO:0000256" key="1">
    <source>
        <dbReference type="SAM" id="MobiDB-lite"/>
    </source>
</evidence>
<evidence type="ECO:0000313" key="4">
    <source>
        <dbReference type="Proteomes" id="UP000824189"/>
    </source>
</evidence>
<proteinExistence type="predicted"/>
<dbReference type="SUPFAM" id="SSF81995">
    <property type="entry name" value="beta-sandwich domain of Sec23/24"/>
    <property type="match status" value="1"/>
</dbReference>
<name>A0A9D1UP78_9CORY</name>
<reference evidence="3" key="1">
    <citation type="journal article" date="2021" name="PeerJ">
        <title>Extensive microbial diversity within the chicken gut microbiome revealed by metagenomics and culture.</title>
        <authorList>
            <person name="Gilroy R."/>
            <person name="Ravi A."/>
            <person name="Getino M."/>
            <person name="Pursley I."/>
            <person name="Horton D.L."/>
            <person name="Alikhan N.F."/>
            <person name="Baker D."/>
            <person name="Gharbi K."/>
            <person name="Hall N."/>
            <person name="Watson M."/>
            <person name="Adriaenssens E.M."/>
            <person name="Foster-Nyarko E."/>
            <person name="Jarju S."/>
            <person name="Secka A."/>
            <person name="Antonio M."/>
            <person name="Oren A."/>
            <person name="Chaudhuri R.R."/>
            <person name="La Ragione R."/>
            <person name="Hildebrand F."/>
            <person name="Pallen M.J."/>
        </authorList>
    </citation>
    <scope>NUCLEOTIDE SEQUENCE</scope>
    <source>
        <strain evidence="3">4376</strain>
    </source>
</reference>
<feature type="compositionally biased region" description="Low complexity" evidence="1">
    <location>
        <begin position="164"/>
        <end position="176"/>
    </location>
</feature>
<dbReference type="Proteomes" id="UP000824189">
    <property type="component" value="Unassembled WGS sequence"/>
</dbReference>
<dbReference type="EMBL" id="DXFZ01000018">
    <property type="protein sequence ID" value="HIW95114.1"/>
    <property type="molecule type" value="Genomic_DNA"/>
</dbReference>
<sequence>MTHNEDTGPLSAQNNGGGQAGANGDGKQPPQYRRNEGDQPTQQFGPFVPPAGPQPQQGQQPQQPQQQNWQQGQPQWNQPQPQWNQQPGQFNPQGQYYPQGGPAYSNNTGSKKSGGWIVAVILIAIIVVLGLFGFFGYQALIKDGGNSDETQTAQGSSTGDAGKETTSSTTESTTAAPEEEGRPERPALPAGAIAANDAARNGDPAGDFNQVWRGTEITSEPFAQAVRDAFVRHYLDTDQTSGTVNAYSSVTGQTYTMKCTDNDEFVTCTGGNNAVVYIA</sequence>
<gene>
    <name evidence="3" type="ORF">H9867_01290</name>
</gene>
<reference evidence="3" key="2">
    <citation type="submission" date="2021-04" db="EMBL/GenBank/DDBJ databases">
        <authorList>
            <person name="Gilroy R."/>
        </authorList>
    </citation>
    <scope>NUCLEOTIDE SEQUENCE</scope>
    <source>
        <strain evidence="3">4376</strain>
    </source>
</reference>
<feature type="transmembrane region" description="Helical" evidence="2">
    <location>
        <begin position="116"/>
        <end position="137"/>
    </location>
</feature>
<feature type="region of interest" description="Disordered" evidence="1">
    <location>
        <begin position="146"/>
        <end position="187"/>
    </location>
</feature>
<evidence type="ECO:0000313" key="3">
    <source>
        <dbReference type="EMBL" id="HIW95114.1"/>
    </source>
</evidence>
<keyword evidence="2" id="KW-1133">Transmembrane helix</keyword>
<evidence type="ECO:0000256" key="2">
    <source>
        <dbReference type="SAM" id="Phobius"/>
    </source>
</evidence>
<feature type="compositionally biased region" description="Low complexity" evidence="1">
    <location>
        <begin position="54"/>
        <end position="102"/>
    </location>
</feature>
<feature type="compositionally biased region" description="Gly residues" evidence="1">
    <location>
        <begin position="15"/>
        <end position="24"/>
    </location>
</feature>
<keyword evidence="2" id="KW-0472">Membrane</keyword>
<keyword evidence="2" id="KW-0812">Transmembrane</keyword>
<feature type="region of interest" description="Disordered" evidence="1">
    <location>
        <begin position="1"/>
        <end position="105"/>
    </location>
</feature>